<dbReference type="AlphaFoldDB" id="A0AAU9RCJ2"/>
<reference evidence="1 2" key="1">
    <citation type="submission" date="2022-03" db="EMBL/GenBank/DDBJ databases">
        <authorList>
            <person name="Nunn A."/>
            <person name="Chopra R."/>
            <person name="Nunn A."/>
            <person name="Contreras Garrido A."/>
        </authorList>
    </citation>
    <scope>NUCLEOTIDE SEQUENCE [LARGE SCALE GENOMIC DNA]</scope>
</reference>
<name>A0AAU9RCJ2_THLAR</name>
<proteinExistence type="predicted"/>
<dbReference type="EMBL" id="OU466857">
    <property type="protein sequence ID" value="CAH2035681.1"/>
    <property type="molecule type" value="Genomic_DNA"/>
</dbReference>
<sequence>MRMMATTFINDGNLLLRKRKEVDEHSKNIENLHYQMDCIFIALKTKTDEIAEVKEIVAGLVERNV</sequence>
<evidence type="ECO:0000313" key="2">
    <source>
        <dbReference type="Proteomes" id="UP000836841"/>
    </source>
</evidence>
<protein>
    <submittedName>
        <fullName evidence="1">Uncharacterized protein</fullName>
    </submittedName>
</protein>
<keyword evidence="2" id="KW-1185">Reference proteome</keyword>
<organism evidence="1 2">
    <name type="scientific">Thlaspi arvense</name>
    <name type="common">Field penny-cress</name>
    <dbReference type="NCBI Taxonomy" id="13288"/>
    <lineage>
        <taxon>Eukaryota</taxon>
        <taxon>Viridiplantae</taxon>
        <taxon>Streptophyta</taxon>
        <taxon>Embryophyta</taxon>
        <taxon>Tracheophyta</taxon>
        <taxon>Spermatophyta</taxon>
        <taxon>Magnoliopsida</taxon>
        <taxon>eudicotyledons</taxon>
        <taxon>Gunneridae</taxon>
        <taxon>Pentapetalae</taxon>
        <taxon>rosids</taxon>
        <taxon>malvids</taxon>
        <taxon>Brassicales</taxon>
        <taxon>Brassicaceae</taxon>
        <taxon>Thlaspideae</taxon>
        <taxon>Thlaspi</taxon>
    </lineage>
</organism>
<gene>
    <name evidence="1" type="ORF">TAV2_LOCUS103</name>
</gene>
<accession>A0AAU9RCJ2</accession>
<evidence type="ECO:0000313" key="1">
    <source>
        <dbReference type="EMBL" id="CAH2035681.1"/>
    </source>
</evidence>
<dbReference type="Proteomes" id="UP000836841">
    <property type="component" value="Chromosome 1"/>
</dbReference>